<evidence type="ECO:0000256" key="6">
    <source>
        <dbReference type="ARBA" id="ARBA00022694"/>
    </source>
</evidence>
<feature type="domain" description="DUS-like FMN-binding" evidence="15">
    <location>
        <begin position="35"/>
        <end position="337"/>
    </location>
</feature>
<evidence type="ECO:0000259" key="15">
    <source>
        <dbReference type="Pfam" id="PF01207"/>
    </source>
</evidence>
<name>A0A1G7YAC6_9PROT</name>
<comment type="similarity">
    <text evidence="12">Belongs to the dus family.</text>
</comment>
<evidence type="ECO:0000256" key="4">
    <source>
        <dbReference type="ARBA" id="ARBA00022630"/>
    </source>
</evidence>
<protein>
    <recommendedName>
        <fullName evidence="12">tRNA-dihydrouridine synthase</fullName>
        <ecNumber evidence="12">1.3.1.-</ecNumber>
    </recommendedName>
</protein>
<dbReference type="EC" id="1.3.1.-" evidence="12"/>
<dbReference type="InterPro" id="IPR018517">
    <property type="entry name" value="tRNA_hU_synthase_CS"/>
</dbReference>
<dbReference type="CDD" id="cd02801">
    <property type="entry name" value="DUS_like_FMN"/>
    <property type="match status" value="1"/>
</dbReference>
<proteinExistence type="inferred from homology"/>
<evidence type="ECO:0000256" key="12">
    <source>
        <dbReference type="PIRNR" id="PIRNR006621"/>
    </source>
</evidence>
<evidence type="ECO:0000256" key="11">
    <source>
        <dbReference type="ARBA" id="ARBA00048802"/>
    </source>
</evidence>
<feature type="binding site" evidence="14">
    <location>
        <position position="192"/>
    </location>
    <ligand>
        <name>FMN</name>
        <dbReference type="ChEBI" id="CHEBI:58210"/>
    </ligand>
</feature>
<evidence type="ECO:0000256" key="9">
    <source>
        <dbReference type="ARBA" id="ARBA00023002"/>
    </source>
</evidence>
<dbReference type="Pfam" id="PF01207">
    <property type="entry name" value="Dus"/>
    <property type="match status" value="1"/>
</dbReference>
<evidence type="ECO:0000256" key="13">
    <source>
        <dbReference type="PIRSR" id="PIRSR006621-1"/>
    </source>
</evidence>
<keyword evidence="4 12" id="KW-0285">Flavoprotein</keyword>
<keyword evidence="3" id="KW-0820">tRNA-binding</keyword>
<dbReference type="EMBL" id="FNCV01000003">
    <property type="protein sequence ID" value="SDG93354.1"/>
    <property type="molecule type" value="Genomic_DNA"/>
</dbReference>
<keyword evidence="14" id="KW-0547">Nucleotide-binding</keyword>
<dbReference type="PANTHER" id="PTHR45846:SF1">
    <property type="entry name" value="TRNA-DIHYDROURIDINE(47) SYNTHASE [NAD(P)(+)]-LIKE"/>
    <property type="match status" value="1"/>
</dbReference>
<dbReference type="Proteomes" id="UP000217076">
    <property type="component" value="Unassembled WGS sequence"/>
</dbReference>
<organism evidence="16 17">
    <name type="scientific">Roseospirillum parvum</name>
    <dbReference type="NCBI Taxonomy" id="83401"/>
    <lineage>
        <taxon>Bacteria</taxon>
        <taxon>Pseudomonadati</taxon>
        <taxon>Pseudomonadota</taxon>
        <taxon>Alphaproteobacteria</taxon>
        <taxon>Rhodospirillales</taxon>
        <taxon>Rhodospirillaceae</taxon>
        <taxon>Roseospirillum</taxon>
    </lineage>
</organism>
<evidence type="ECO:0000256" key="5">
    <source>
        <dbReference type="ARBA" id="ARBA00022643"/>
    </source>
</evidence>
<evidence type="ECO:0000256" key="10">
    <source>
        <dbReference type="ARBA" id="ARBA00048205"/>
    </source>
</evidence>
<keyword evidence="17" id="KW-1185">Reference proteome</keyword>
<dbReference type="InterPro" id="IPR035587">
    <property type="entry name" value="DUS-like_FMN-bd"/>
</dbReference>
<accession>A0A1G7YAC6</accession>
<dbReference type="InterPro" id="IPR013785">
    <property type="entry name" value="Aldolase_TIM"/>
</dbReference>
<evidence type="ECO:0000256" key="7">
    <source>
        <dbReference type="ARBA" id="ARBA00022857"/>
    </source>
</evidence>
<dbReference type="GO" id="GO:0017150">
    <property type="term" value="F:tRNA dihydrouridine synthase activity"/>
    <property type="evidence" value="ECO:0007669"/>
    <property type="project" value="InterPro"/>
</dbReference>
<dbReference type="SUPFAM" id="SSF51395">
    <property type="entry name" value="FMN-linked oxidoreductases"/>
    <property type="match status" value="1"/>
</dbReference>
<evidence type="ECO:0000256" key="8">
    <source>
        <dbReference type="ARBA" id="ARBA00022884"/>
    </source>
</evidence>
<feature type="binding site" evidence="14">
    <location>
        <begin position="247"/>
        <end position="248"/>
    </location>
    <ligand>
        <name>FMN</name>
        <dbReference type="ChEBI" id="CHEBI:58210"/>
    </ligand>
</feature>
<evidence type="ECO:0000256" key="1">
    <source>
        <dbReference type="ARBA" id="ARBA00001917"/>
    </source>
</evidence>
<dbReference type="PROSITE" id="PS01136">
    <property type="entry name" value="UPF0034"/>
    <property type="match status" value="1"/>
</dbReference>
<evidence type="ECO:0000313" key="16">
    <source>
        <dbReference type="EMBL" id="SDG93354.1"/>
    </source>
</evidence>
<comment type="cofactor">
    <cofactor evidence="1 12 14">
        <name>FMN</name>
        <dbReference type="ChEBI" id="CHEBI:58210"/>
    </cofactor>
</comment>
<comment type="function">
    <text evidence="2 12">Catalyzes the synthesis of 5,6-dihydrouridine (D), a modified base found in the D-loop of most tRNAs, via the reduction of the C5-C6 double bond in target uridines.</text>
</comment>
<feature type="binding site" evidence="14">
    <location>
        <position position="162"/>
    </location>
    <ligand>
        <name>FMN</name>
        <dbReference type="ChEBI" id="CHEBI:58210"/>
    </ligand>
</feature>
<dbReference type="AlphaFoldDB" id="A0A1G7YAC6"/>
<feature type="binding site" evidence="14">
    <location>
        <position position="92"/>
    </location>
    <ligand>
        <name>FMN</name>
        <dbReference type="ChEBI" id="CHEBI:58210"/>
    </ligand>
</feature>
<keyword evidence="7" id="KW-0521">NADP</keyword>
<evidence type="ECO:0000256" key="2">
    <source>
        <dbReference type="ARBA" id="ARBA00002790"/>
    </source>
</evidence>
<comment type="catalytic activity">
    <reaction evidence="10">
        <text>a 5,6-dihydrouridine in tRNA + NADP(+) = a uridine in tRNA + NADPH + H(+)</text>
        <dbReference type="Rhea" id="RHEA:23624"/>
        <dbReference type="Rhea" id="RHEA-COMP:13339"/>
        <dbReference type="Rhea" id="RHEA-COMP:13887"/>
        <dbReference type="ChEBI" id="CHEBI:15378"/>
        <dbReference type="ChEBI" id="CHEBI:57783"/>
        <dbReference type="ChEBI" id="CHEBI:58349"/>
        <dbReference type="ChEBI" id="CHEBI:65315"/>
        <dbReference type="ChEBI" id="CHEBI:74443"/>
    </reaction>
</comment>
<dbReference type="STRING" id="83401.SAMN05421742_103241"/>
<feature type="active site" description="Proton donor" evidence="13">
    <location>
        <position position="122"/>
    </location>
</feature>
<keyword evidence="5 12" id="KW-0288">FMN</keyword>
<dbReference type="NCBIfam" id="TIGR00737">
    <property type="entry name" value="nifR3_yhdG"/>
    <property type="match status" value="1"/>
</dbReference>
<dbReference type="InterPro" id="IPR001269">
    <property type="entry name" value="DUS_fam"/>
</dbReference>
<dbReference type="PANTHER" id="PTHR45846">
    <property type="entry name" value="TRNA-DIHYDROURIDINE(47) SYNTHASE [NAD(P)(+)]-LIKE"/>
    <property type="match status" value="1"/>
</dbReference>
<dbReference type="GO" id="GO:0000049">
    <property type="term" value="F:tRNA binding"/>
    <property type="evidence" value="ECO:0007669"/>
    <property type="project" value="UniProtKB-KW"/>
</dbReference>
<dbReference type="InterPro" id="IPR024036">
    <property type="entry name" value="tRNA-dHydroUridine_Synthase_C"/>
</dbReference>
<keyword evidence="6 12" id="KW-0819">tRNA processing</keyword>
<dbReference type="GO" id="GO:0050660">
    <property type="term" value="F:flavin adenine dinucleotide binding"/>
    <property type="evidence" value="ECO:0007669"/>
    <property type="project" value="InterPro"/>
</dbReference>
<evidence type="ECO:0000256" key="3">
    <source>
        <dbReference type="ARBA" id="ARBA00022555"/>
    </source>
</evidence>
<keyword evidence="9 12" id="KW-0560">Oxidoreductase</keyword>
<comment type="catalytic activity">
    <reaction evidence="11">
        <text>a 5,6-dihydrouridine in tRNA + NAD(+) = a uridine in tRNA + NADH + H(+)</text>
        <dbReference type="Rhea" id="RHEA:54452"/>
        <dbReference type="Rhea" id="RHEA-COMP:13339"/>
        <dbReference type="Rhea" id="RHEA-COMP:13887"/>
        <dbReference type="ChEBI" id="CHEBI:15378"/>
        <dbReference type="ChEBI" id="CHEBI:57540"/>
        <dbReference type="ChEBI" id="CHEBI:57945"/>
        <dbReference type="ChEBI" id="CHEBI:65315"/>
        <dbReference type="ChEBI" id="CHEBI:74443"/>
    </reaction>
</comment>
<keyword evidence="8" id="KW-0694">RNA-binding</keyword>
<evidence type="ECO:0000256" key="14">
    <source>
        <dbReference type="PIRSR" id="PIRSR006621-2"/>
    </source>
</evidence>
<gene>
    <name evidence="16" type="ORF">SAMN05421742_103241</name>
</gene>
<evidence type="ECO:0000313" key="17">
    <source>
        <dbReference type="Proteomes" id="UP000217076"/>
    </source>
</evidence>
<sequence>MHCFLDDIRNPVMPDSAALPPALGVGPLTLDPPVLLAPMSGITDRPFRALAREYGAGITVSEMIAGAELMHAHRRHNWLRAAPLDEAPLIVQLAGRDPALMAEAARFAADQGAAMIDLNMGCPAKKVVNGASGGAALMRDETLAGDIMARVVAAVTVPVSMKMRLGWDRDSLNAPRLAAIAEEEGISLLTVHGRTRDQFYGGTVDPEGIAAVKAATRLPLIANGDVTDPASARRLLAATGADGVMVGRACQGAPWLPGRLAEALRRGTPLRPPAAAEETALVVRHFDALLGHYGTENGLKVARKHIGWYTRGKPGGAVFRAAYFAIEDAARARAAIADFLARAAEAGMAA</sequence>
<dbReference type="InterPro" id="IPR004652">
    <property type="entry name" value="DusB-like"/>
</dbReference>
<dbReference type="Gene3D" id="1.10.1200.80">
    <property type="entry name" value="Putative flavin oxidoreducatase, domain 2"/>
    <property type="match status" value="1"/>
</dbReference>
<dbReference type="Gene3D" id="3.20.20.70">
    <property type="entry name" value="Aldolase class I"/>
    <property type="match status" value="1"/>
</dbReference>
<dbReference type="PIRSF" id="PIRSF006621">
    <property type="entry name" value="Dus"/>
    <property type="match status" value="1"/>
</dbReference>
<reference evidence="17" key="1">
    <citation type="submission" date="2016-10" db="EMBL/GenBank/DDBJ databases">
        <authorList>
            <person name="Varghese N."/>
            <person name="Submissions S."/>
        </authorList>
    </citation>
    <scope>NUCLEOTIDE SEQUENCE [LARGE SCALE GENOMIC DNA]</scope>
    <source>
        <strain evidence="17">930I</strain>
    </source>
</reference>